<evidence type="ECO:0000256" key="2">
    <source>
        <dbReference type="ARBA" id="ARBA00003690"/>
    </source>
</evidence>
<evidence type="ECO:0000256" key="8">
    <source>
        <dbReference type="ARBA" id="ARBA00022824"/>
    </source>
</evidence>
<dbReference type="InterPro" id="IPR002401">
    <property type="entry name" value="Cyt_P450_E_grp-I"/>
</dbReference>
<comment type="cofactor">
    <cofactor evidence="1">
        <name>heme</name>
        <dbReference type="ChEBI" id="CHEBI:30413"/>
    </cofactor>
</comment>
<comment type="subcellular location">
    <subcellularLocation>
        <location evidence="4">Endoplasmic reticulum membrane</location>
        <topology evidence="4">Peripheral membrane protein</topology>
    </subcellularLocation>
    <subcellularLocation>
        <location evidence="3">Microsome membrane</location>
        <topology evidence="3">Peripheral membrane protein</topology>
    </subcellularLocation>
</comment>
<dbReference type="PANTHER" id="PTHR24291:SF189">
    <property type="entry name" value="CYTOCHROME P450 4C3-RELATED"/>
    <property type="match status" value="1"/>
</dbReference>
<keyword evidence="10 14" id="KW-0560">Oxidoreductase</keyword>
<evidence type="ECO:0000256" key="15">
    <source>
        <dbReference type="SAM" id="Phobius"/>
    </source>
</evidence>
<proteinExistence type="inferred from homology"/>
<dbReference type="InterPro" id="IPR001128">
    <property type="entry name" value="Cyt_P450"/>
</dbReference>
<keyword evidence="15" id="KW-1133">Transmembrane helix</keyword>
<evidence type="ECO:0000256" key="6">
    <source>
        <dbReference type="ARBA" id="ARBA00022617"/>
    </source>
</evidence>
<keyword evidence="13 15" id="KW-0472">Membrane</keyword>
<dbReference type="Proteomes" id="UP000694924">
    <property type="component" value="Unplaced"/>
</dbReference>
<keyword evidence="11 14" id="KW-0408">Iron</keyword>
<evidence type="ECO:0000256" key="14">
    <source>
        <dbReference type="RuleBase" id="RU000461"/>
    </source>
</evidence>
<evidence type="ECO:0000256" key="9">
    <source>
        <dbReference type="ARBA" id="ARBA00022848"/>
    </source>
</evidence>
<evidence type="ECO:0000313" key="16">
    <source>
        <dbReference type="Proteomes" id="UP000694924"/>
    </source>
</evidence>
<keyword evidence="15" id="KW-0812">Transmembrane</keyword>
<dbReference type="PROSITE" id="PS00086">
    <property type="entry name" value="CYTOCHROME_P450"/>
    <property type="match status" value="1"/>
</dbReference>
<evidence type="ECO:0000256" key="11">
    <source>
        <dbReference type="ARBA" id="ARBA00023004"/>
    </source>
</evidence>
<evidence type="ECO:0000256" key="5">
    <source>
        <dbReference type="ARBA" id="ARBA00010617"/>
    </source>
</evidence>
<comment type="similarity">
    <text evidence="5 14">Belongs to the cytochrome P450 family.</text>
</comment>
<evidence type="ECO:0000256" key="12">
    <source>
        <dbReference type="ARBA" id="ARBA00023033"/>
    </source>
</evidence>
<gene>
    <name evidence="17" type="primary">LOC107067926</name>
</gene>
<dbReference type="InterPro" id="IPR017972">
    <property type="entry name" value="Cyt_P450_CS"/>
</dbReference>
<accession>A0ABM1IGL5</accession>
<keyword evidence="16" id="KW-1185">Reference proteome</keyword>
<evidence type="ECO:0000256" key="3">
    <source>
        <dbReference type="ARBA" id="ARBA00004174"/>
    </source>
</evidence>
<dbReference type="CDD" id="cd20628">
    <property type="entry name" value="CYP4"/>
    <property type="match status" value="1"/>
</dbReference>
<feature type="transmembrane region" description="Helical" evidence="15">
    <location>
        <begin position="12"/>
        <end position="31"/>
    </location>
</feature>
<keyword evidence="12 14" id="KW-0503">Monooxygenase</keyword>
<evidence type="ECO:0000256" key="4">
    <source>
        <dbReference type="ARBA" id="ARBA00004406"/>
    </source>
</evidence>
<evidence type="ECO:0000256" key="7">
    <source>
        <dbReference type="ARBA" id="ARBA00022723"/>
    </source>
</evidence>
<dbReference type="SUPFAM" id="SSF48264">
    <property type="entry name" value="Cytochrome P450"/>
    <property type="match status" value="1"/>
</dbReference>
<dbReference type="InterPro" id="IPR050196">
    <property type="entry name" value="Cytochrome_P450_Monoox"/>
</dbReference>
<dbReference type="PRINTS" id="PR00463">
    <property type="entry name" value="EP450I"/>
</dbReference>
<dbReference type="GeneID" id="107067926"/>
<evidence type="ECO:0000256" key="1">
    <source>
        <dbReference type="ARBA" id="ARBA00001971"/>
    </source>
</evidence>
<dbReference type="InterPro" id="IPR036396">
    <property type="entry name" value="Cyt_P450_sf"/>
</dbReference>
<organism evidence="16 17">
    <name type="scientific">Polistes dominula</name>
    <name type="common">European paper wasp</name>
    <name type="synonym">Vespa dominula</name>
    <dbReference type="NCBI Taxonomy" id="743375"/>
    <lineage>
        <taxon>Eukaryota</taxon>
        <taxon>Metazoa</taxon>
        <taxon>Ecdysozoa</taxon>
        <taxon>Arthropoda</taxon>
        <taxon>Hexapoda</taxon>
        <taxon>Insecta</taxon>
        <taxon>Pterygota</taxon>
        <taxon>Neoptera</taxon>
        <taxon>Endopterygota</taxon>
        <taxon>Hymenoptera</taxon>
        <taxon>Apocrita</taxon>
        <taxon>Aculeata</taxon>
        <taxon>Vespoidea</taxon>
        <taxon>Vespidae</taxon>
        <taxon>Polistinae</taxon>
        <taxon>Polistini</taxon>
        <taxon>Polistes</taxon>
    </lineage>
</organism>
<dbReference type="PANTHER" id="PTHR24291">
    <property type="entry name" value="CYTOCHROME P450 FAMILY 4"/>
    <property type="match status" value="1"/>
</dbReference>
<keyword evidence="7 14" id="KW-0479">Metal-binding</keyword>
<name>A0ABM1IGL5_POLDO</name>
<comment type="function">
    <text evidence="2">May be involved in the metabolism of insect hormones and in the breakdown of synthetic insecticides.</text>
</comment>
<reference evidence="17" key="1">
    <citation type="submission" date="2025-08" db="UniProtKB">
        <authorList>
            <consortium name="RefSeq"/>
        </authorList>
    </citation>
    <scope>IDENTIFICATION</scope>
    <source>
        <tissue evidence="17">Whole body</tissue>
    </source>
</reference>
<keyword evidence="8" id="KW-0256">Endoplasmic reticulum</keyword>
<dbReference type="Gene3D" id="1.10.630.10">
    <property type="entry name" value="Cytochrome P450"/>
    <property type="match status" value="1"/>
</dbReference>
<protein>
    <submittedName>
        <fullName evidence="17">Cytochrome P450 4C1-like isoform X1</fullName>
    </submittedName>
</protein>
<keyword evidence="6 14" id="KW-0349">Heme</keyword>
<dbReference type="PRINTS" id="PR00385">
    <property type="entry name" value="P450"/>
</dbReference>
<dbReference type="Pfam" id="PF00067">
    <property type="entry name" value="p450"/>
    <property type="match status" value="1"/>
</dbReference>
<sequence length="527" mass="61660">MVDDWCFHPNLMMLSILLSFILFLILLHCFIRYRRVGRLISLLPGPQEYPIIGNLHHVHTDNEHLLQQIWKLSKENYPIFKIWTLFFSAVILLDPDDIQELLKSNEYLEKGDMYKSLMPWLSSGLLISGGEKWHLRRKMLTPAFHFNILKHSFTNLIKESQNLVESLQKEGDGNPIIKDLRTFISKYTLNAICQIALGTHLTEKNELESEYRNAVHVYGRIATYRMIRPWYYFDTIFAFSPLGRVQKKILKTLHSFSRNIIAERKRFHKQTNGKYLQVNENIEEDDVSNKNSEKDNDYFQSKKRLSMLDLLIAASWNDNQIDEEGICEEVDTFIFEGHDTTASALTSTLSLIAKHKDVQENIRDEVRLIMQEDNNVTISSLSKLPYLERCLKESLRLYPSVHSIFRQIPHDMQLKHYLIPSGTIIEVNIYSLHRNPDYWPNPDVFDPDRFLPENVKGRHPYSYIPFSAGPRNCIGQKLAMYELKLMVAFILYNFKLEPVDELDDVTFLADLTLTSSKPLRIKFIPIT</sequence>
<evidence type="ECO:0000256" key="13">
    <source>
        <dbReference type="ARBA" id="ARBA00023136"/>
    </source>
</evidence>
<evidence type="ECO:0000256" key="10">
    <source>
        <dbReference type="ARBA" id="ARBA00023002"/>
    </source>
</evidence>
<evidence type="ECO:0000313" key="17">
    <source>
        <dbReference type="RefSeq" id="XP_015179352.1"/>
    </source>
</evidence>
<keyword evidence="9" id="KW-0492">Microsome</keyword>
<dbReference type="RefSeq" id="XP_015179352.1">
    <property type="nucleotide sequence ID" value="XM_015323866.1"/>
</dbReference>